<feature type="binding site" evidence="1">
    <location>
        <position position="25"/>
    </location>
    <ligand>
        <name>Zn(2+)</name>
        <dbReference type="ChEBI" id="CHEBI:29105"/>
    </ligand>
</feature>
<dbReference type="KEGG" id="vih:AB0763_05030"/>
<dbReference type="CDD" id="cd02440">
    <property type="entry name" value="AdoMet_MTases"/>
    <property type="match status" value="1"/>
</dbReference>
<gene>
    <name evidence="5" type="primary">rlmA</name>
    <name evidence="5" type="ORF">AB0763_05030</name>
</gene>
<keyword evidence="1" id="KW-0479">Metal-binding</keyword>
<evidence type="ECO:0000259" key="4">
    <source>
        <dbReference type="Pfam" id="PF21302"/>
    </source>
</evidence>
<dbReference type="InterPro" id="IPR029063">
    <property type="entry name" value="SAM-dependent_MTases_sf"/>
</dbReference>
<dbReference type="PANTHER" id="PTHR43460">
    <property type="entry name" value="METHYLTRANSFERASE"/>
    <property type="match status" value="1"/>
</dbReference>
<dbReference type="SUPFAM" id="SSF53335">
    <property type="entry name" value="S-adenosyl-L-methionine-dependent methyltransferases"/>
    <property type="match status" value="1"/>
</dbReference>
<dbReference type="Pfam" id="PF13847">
    <property type="entry name" value="Methyltransf_31"/>
    <property type="match status" value="1"/>
</dbReference>
<organism evidence="5">
    <name type="scientific">Vibrio sp. HB236076</name>
    <dbReference type="NCBI Taxonomy" id="3232307"/>
    <lineage>
        <taxon>Bacteria</taxon>
        <taxon>Pseudomonadati</taxon>
        <taxon>Pseudomonadota</taxon>
        <taxon>Gammaproteobacteria</taxon>
        <taxon>Vibrionales</taxon>
        <taxon>Vibrionaceae</taxon>
        <taxon>Vibrio</taxon>
    </lineage>
</organism>
<dbReference type="PIRSF" id="PIRSF018249">
    <property type="entry name" value="MyrA_prd"/>
    <property type="match status" value="1"/>
</dbReference>
<evidence type="ECO:0000259" key="3">
    <source>
        <dbReference type="Pfam" id="PF13847"/>
    </source>
</evidence>
<dbReference type="EMBL" id="CP162601">
    <property type="protein sequence ID" value="XDK26003.1"/>
    <property type="molecule type" value="Genomic_DNA"/>
</dbReference>
<dbReference type="NCBIfam" id="NF008300">
    <property type="entry name" value="PRK11088.1"/>
    <property type="match status" value="1"/>
</dbReference>
<keyword evidence="5" id="KW-0489">Methyltransferase</keyword>
<protein>
    <submittedName>
        <fullName evidence="5">23S rRNA (Guanine(745)-N(1))-methyltransferase</fullName>
        <ecNumber evidence="5">2.1.1.187</ecNumber>
    </submittedName>
</protein>
<dbReference type="GO" id="GO:0052911">
    <property type="term" value="F:23S rRNA (guanine(745)-N(1))-methyltransferase activity"/>
    <property type="evidence" value="ECO:0007669"/>
    <property type="project" value="UniProtKB-EC"/>
</dbReference>
<sequence>MAYHCPICSFALEQQSNSYRCPQGHQFDIAKEGYVNLLPVQQKKSKDPGDNQLMTQARRRFLSSGHYDALRHHVAQQLNRVLSPDASAILDLGCGEGFYTQGLHEELSARANVPEVYGIDISKVAVRYAAKRYRQCRFSVSSSYHLPFADQSLDGVVRIYAPSEATELQRVLKANGLLLTVTPAQRHLYQLREQIYTDVRLHAAEPELIEGFTLLENNRLSHTMSLSGQEAHDLLLMTPFAWKASDEFKQRLVESRTFECEADFSIALYQKNATVSDE</sequence>
<feature type="domain" description="23S rRNA (guanine(745)-N(1))-methyltransferase N-terminal" evidence="4">
    <location>
        <begin position="3"/>
        <end position="46"/>
    </location>
</feature>
<keyword evidence="1" id="KW-0862">Zinc</keyword>
<dbReference type="GO" id="GO:0046872">
    <property type="term" value="F:metal ion binding"/>
    <property type="evidence" value="ECO:0007669"/>
    <property type="project" value="UniProtKB-KW"/>
</dbReference>
<feature type="binding site" evidence="2">
    <location>
        <begin position="96"/>
        <end position="97"/>
    </location>
    <ligand>
        <name>S-adenosyl-L-methionine</name>
        <dbReference type="ChEBI" id="CHEBI:59789"/>
    </ligand>
</feature>
<accession>A0AB39HJG9</accession>
<dbReference type="AlphaFoldDB" id="A0AB39HJG9"/>
<evidence type="ECO:0000256" key="2">
    <source>
        <dbReference type="PIRSR" id="PIRSR018249-2"/>
    </source>
</evidence>
<dbReference type="Pfam" id="PF21302">
    <property type="entry name" value="Zn_ribbon_RlmA"/>
    <property type="match status" value="1"/>
</dbReference>
<dbReference type="InterPro" id="IPR048647">
    <property type="entry name" value="RlmA_N"/>
</dbReference>
<keyword evidence="5" id="KW-0808">Transferase</keyword>
<reference evidence="5" key="1">
    <citation type="submission" date="2024-07" db="EMBL/GenBank/DDBJ databases">
        <title>Genome Analysis of a Potential Novel Vibrio Species Secreting pH- and Thermo-stable Alginate Lyase and its Application in Producing Alginate Oligosaccharides.</title>
        <authorList>
            <person name="Huang H."/>
            <person name="Bao K."/>
        </authorList>
    </citation>
    <scope>NUCLEOTIDE SEQUENCE</scope>
    <source>
        <strain evidence="5">HB236076</strain>
    </source>
</reference>
<dbReference type="EC" id="2.1.1.187" evidence="5"/>
<keyword evidence="2" id="KW-0949">S-adenosyl-L-methionine</keyword>
<evidence type="ECO:0000313" key="5">
    <source>
        <dbReference type="EMBL" id="XDK26003.1"/>
    </source>
</evidence>
<evidence type="ECO:0000256" key="1">
    <source>
        <dbReference type="PIRSR" id="PIRSR018249-1"/>
    </source>
</evidence>
<dbReference type="RefSeq" id="WP_306101337.1">
    <property type="nucleotide sequence ID" value="NZ_CP162601.1"/>
</dbReference>
<feature type="domain" description="Methyltransferase" evidence="3">
    <location>
        <begin position="86"/>
        <end position="203"/>
    </location>
</feature>
<feature type="binding site" evidence="1">
    <location>
        <position position="8"/>
    </location>
    <ligand>
        <name>Zn(2+)</name>
        <dbReference type="ChEBI" id="CHEBI:29105"/>
    </ligand>
</feature>
<dbReference type="Gene3D" id="3.40.50.150">
    <property type="entry name" value="Vaccinia Virus protein VP39"/>
    <property type="match status" value="1"/>
</dbReference>
<dbReference type="InterPro" id="IPR025714">
    <property type="entry name" value="Methyltranfer_dom"/>
</dbReference>
<feature type="binding site" evidence="1">
    <location>
        <position position="5"/>
    </location>
    <ligand>
        <name>Zn(2+)</name>
        <dbReference type="ChEBI" id="CHEBI:29105"/>
    </ligand>
</feature>
<feature type="binding site" evidence="2">
    <location>
        <position position="67"/>
    </location>
    <ligand>
        <name>S-adenosyl-L-methionine</name>
        <dbReference type="ChEBI" id="CHEBI:59789"/>
    </ligand>
</feature>
<name>A0AB39HJG9_9VIBR</name>
<dbReference type="PANTHER" id="PTHR43460:SF1">
    <property type="entry name" value="METHYLTRANSFERASE TYPE 11 DOMAIN-CONTAINING PROTEIN"/>
    <property type="match status" value="1"/>
</dbReference>
<feature type="binding site" evidence="1">
    <location>
        <position position="21"/>
    </location>
    <ligand>
        <name>Zn(2+)</name>
        <dbReference type="ChEBI" id="CHEBI:29105"/>
    </ligand>
</feature>
<dbReference type="InterPro" id="IPR016718">
    <property type="entry name" value="rRNA_m1G-MeTrfase_A_prd"/>
</dbReference>
<proteinExistence type="predicted"/>
<feature type="binding site" evidence="2">
    <location>
        <position position="187"/>
    </location>
    <ligand>
        <name>S-adenosyl-L-methionine</name>
        <dbReference type="ChEBI" id="CHEBI:59789"/>
    </ligand>
</feature>
<dbReference type="InterPro" id="IPR052939">
    <property type="entry name" value="23S_rRNA_MeTrnsfrase_RlmA"/>
</dbReference>